<evidence type="ECO:0000259" key="7">
    <source>
        <dbReference type="Pfam" id="PF06271"/>
    </source>
</evidence>
<gene>
    <name evidence="8" type="ORF">MNB_ARC-1_598</name>
</gene>
<keyword evidence="2" id="KW-1003">Cell membrane</keyword>
<dbReference type="PANTHER" id="PTHR36115">
    <property type="entry name" value="PROLINE-RICH ANTIGEN HOMOLOG-RELATED"/>
    <property type="match status" value="1"/>
</dbReference>
<protein>
    <recommendedName>
        <fullName evidence="7">RDD domain-containing protein</fullName>
    </recommendedName>
</protein>
<feature type="domain" description="RDD" evidence="7">
    <location>
        <begin position="8"/>
        <end position="136"/>
    </location>
</feature>
<name>A0A3B1E8Y3_9ZZZZ</name>
<organism evidence="8">
    <name type="scientific">hydrothermal vent metagenome</name>
    <dbReference type="NCBI Taxonomy" id="652676"/>
    <lineage>
        <taxon>unclassified sequences</taxon>
        <taxon>metagenomes</taxon>
        <taxon>ecological metagenomes</taxon>
    </lineage>
</organism>
<proteinExistence type="predicted"/>
<accession>A0A3B1E8Y3</accession>
<feature type="transmembrane region" description="Helical" evidence="6">
    <location>
        <begin position="12"/>
        <end position="37"/>
    </location>
</feature>
<evidence type="ECO:0000256" key="3">
    <source>
        <dbReference type="ARBA" id="ARBA00022692"/>
    </source>
</evidence>
<dbReference type="InterPro" id="IPR010432">
    <property type="entry name" value="RDD"/>
</dbReference>
<evidence type="ECO:0000256" key="1">
    <source>
        <dbReference type="ARBA" id="ARBA00004651"/>
    </source>
</evidence>
<keyword evidence="4 6" id="KW-1133">Transmembrane helix</keyword>
<feature type="transmembrane region" description="Helical" evidence="6">
    <location>
        <begin position="49"/>
        <end position="72"/>
    </location>
</feature>
<keyword evidence="5 6" id="KW-0472">Membrane</keyword>
<feature type="transmembrane region" description="Helical" evidence="6">
    <location>
        <begin position="104"/>
        <end position="123"/>
    </location>
</feature>
<sequence>MKQEEYEYAGFWIRVGASLIDAILMLMVTLPLTLMIYGIDTVSESEKVILGPVDFVINYSLPFFATIIFWMYKSATPGKMILKLKILDEKTGNKLTIGQSIGRYLAYFPAMLALMLGIFWVAWDKKKQGWHDKLAKTVVVRNKQRTEDVKFT</sequence>
<evidence type="ECO:0000256" key="6">
    <source>
        <dbReference type="SAM" id="Phobius"/>
    </source>
</evidence>
<keyword evidence="3 6" id="KW-0812">Transmembrane</keyword>
<dbReference type="GO" id="GO:0005886">
    <property type="term" value="C:plasma membrane"/>
    <property type="evidence" value="ECO:0007669"/>
    <property type="project" value="UniProtKB-SubCell"/>
</dbReference>
<comment type="subcellular location">
    <subcellularLocation>
        <location evidence="1">Cell membrane</location>
        <topology evidence="1">Multi-pass membrane protein</topology>
    </subcellularLocation>
</comment>
<evidence type="ECO:0000313" key="8">
    <source>
        <dbReference type="EMBL" id="VAY86316.1"/>
    </source>
</evidence>
<dbReference type="EMBL" id="UOYO01000004">
    <property type="protein sequence ID" value="VAY86316.1"/>
    <property type="molecule type" value="Genomic_DNA"/>
</dbReference>
<evidence type="ECO:0000256" key="4">
    <source>
        <dbReference type="ARBA" id="ARBA00022989"/>
    </source>
</evidence>
<reference evidence="8" key="1">
    <citation type="submission" date="2018-10" db="EMBL/GenBank/DDBJ databases">
        <authorList>
            <person name="Aoki K."/>
        </authorList>
    </citation>
    <scope>NUCLEOTIDE SEQUENCE</scope>
</reference>
<dbReference type="AlphaFoldDB" id="A0A3B1E8Y3"/>
<dbReference type="Pfam" id="PF06271">
    <property type="entry name" value="RDD"/>
    <property type="match status" value="1"/>
</dbReference>
<evidence type="ECO:0000256" key="2">
    <source>
        <dbReference type="ARBA" id="ARBA00022475"/>
    </source>
</evidence>
<evidence type="ECO:0000256" key="5">
    <source>
        <dbReference type="ARBA" id="ARBA00023136"/>
    </source>
</evidence>
<dbReference type="PANTHER" id="PTHR36115:SF4">
    <property type="entry name" value="MEMBRANE PROTEIN"/>
    <property type="match status" value="1"/>
</dbReference>
<dbReference type="InterPro" id="IPR051791">
    <property type="entry name" value="Pra-immunoreactive"/>
</dbReference>